<dbReference type="InterPro" id="IPR013815">
    <property type="entry name" value="ATP_grasp_subdomain_1"/>
</dbReference>
<dbReference type="PANTHER" id="PTHR23132:SF23">
    <property type="entry name" value="D-ALANINE--D-ALANINE LIGASE B"/>
    <property type="match status" value="1"/>
</dbReference>
<evidence type="ECO:0000256" key="12">
    <source>
        <dbReference type="ARBA" id="ARBA00022842"/>
    </source>
</evidence>
<dbReference type="GO" id="GO:0005829">
    <property type="term" value="C:cytosol"/>
    <property type="evidence" value="ECO:0007669"/>
    <property type="project" value="TreeGrafter"/>
</dbReference>
<dbReference type="InterPro" id="IPR011761">
    <property type="entry name" value="ATP-grasp"/>
</dbReference>
<dbReference type="EC" id="6.3.2.4" evidence="6 18"/>
<comment type="pathway">
    <text evidence="4 18">Cell wall biogenesis; peptidoglycan biosynthesis.</text>
</comment>
<dbReference type="InterPro" id="IPR011127">
    <property type="entry name" value="Dala_Dala_lig_N"/>
</dbReference>
<protein>
    <recommendedName>
        <fullName evidence="6 18">D-alanine--D-alanine ligase</fullName>
        <ecNumber evidence="6 18">6.3.2.4</ecNumber>
    </recommendedName>
    <alternativeName>
        <fullName evidence="18">D-Ala-D-Ala ligase</fullName>
    </alternativeName>
    <alternativeName>
        <fullName evidence="18">D-alanylalanine synthetase</fullName>
    </alternativeName>
</protein>
<keyword evidence="16 18" id="KW-0961">Cell wall biogenesis/degradation</keyword>
<dbReference type="Pfam" id="PF07478">
    <property type="entry name" value="Dala_Dala_lig_C"/>
    <property type="match status" value="1"/>
</dbReference>
<dbReference type="Gene3D" id="3.40.50.20">
    <property type="match status" value="1"/>
</dbReference>
<evidence type="ECO:0000256" key="15">
    <source>
        <dbReference type="ARBA" id="ARBA00023211"/>
    </source>
</evidence>
<feature type="binding site" evidence="20">
    <location>
        <position position="270"/>
    </location>
    <ligand>
        <name>Mg(2+)</name>
        <dbReference type="ChEBI" id="CHEBI:18420"/>
        <label>2</label>
    </ligand>
</feature>
<name>A0A7U6JGI1_9GAMM</name>
<evidence type="ECO:0000256" key="1">
    <source>
        <dbReference type="ARBA" id="ARBA00001936"/>
    </source>
</evidence>
<keyword evidence="10 21" id="KW-0547">Nucleotide-binding</keyword>
<comment type="function">
    <text evidence="2 18">Cell wall formation.</text>
</comment>
<feature type="active site" evidence="19">
    <location>
        <position position="148"/>
    </location>
</feature>
<evidence type="ECO:0000256" key="9">
    <source>
        <dbReference type="ARBA" id="ARBA00022723"/>
    </source>
</evidence>
<evidence type="ECO:0000256" key="5">
    <source>
        <dbReference type="ARBA" id="ARBA00010871"/>
    </source>
</evidence>
<dbReference type="Proteomes" id="UP000031631">
    <property type="component" value="Chromosome"/>
</dbReference>
<gene>
    <name evidence="23" type="primary">ddlA</name>
    <name evidence="18" type="synonym">ddl</name>
    <name evidence="23" type="ORF">TBH_C0561</name>
</gene>
<dbReference type="EMBL" id="AP012273">
    <property type="protein sequence ID" value="BAO43506.1"/>
    <property type="molecule type" value="Genomic_DNA"/>
</dbReference>
<dbReference type="GO" id="GO:0009252">
    <property type="term" value="P:peptidoglycan biosynthetic process"/>
    <property type="evidence" value="ECO:0007669"/>
    <property type="project" value="UniProtKB-UniRule"/>
</dbReference>
<dbReference type="GO" id="GO:0071555">
    <property type="term" value="P:cell wall organization"/>
    <property type="evidence" value="ECO:0007669"/>
    <property type="project" value="UniProtKB-KW"/>
</dbReference>
<dbReference type="PROSITE" id="PS00843">
    <property type="entry name" value="DALA_DALA_LIGASE_1"/>
    <property type="match status" value="1"/>
</dbReference>
<comment type="similarity">
    <text evidence="5 18">Belongs to the D-alanine--D-alanine ligase family.</text>
</comment>
<evidence type="ECO:0000256" key="7">
    <source>
        <dbReference type="ARBA" id="ARBA00022490"/>
    </source>
</evidence>
<keyword evidence="12 20" id="KW-0460">Magnesium</keyword>
<keyword evidence="14 18" id="KW-0573">Peptidoglycan synthesis</keyword>
<dbReference type="HAMAP" id="MF_00047">
    <property type="entry name" value="Dala_Dala_lig"/>
    <property type="match status" value="1"/>
</dbReference>
<dbReference type="PROSITE" id="PS00844">
    <property type="entry name" value="DALA_DALA_LIGASE_2"/>
    <property type="match status" value="1"/>
</dbReference>
<dbReference type="PROSITE" id="PS50975">
    <property type="entry name" value="ATP_GRASP"/>
    <property type="match status" value="1"/>
</dbReference>
<evidence type="ECO:0000256" key="21">
    <source>
        <dbReference type="PROSITE-ProRule" id="PRU00409"/>
    </source>
</evidence>
<evidence type="ECO:0000256" key="17">
    <source>
        <dbReference type="ARBA" id="ARBA00047614"/>
    </source>
</evidence>
<dbReference type="RefSeq" id="WP_041065266.1">
    <property type="nucleotide sequence ID" value="NZ_AP012273.1"/>
</dbReference>
<dbReference type="GO" id="GO:0005524">
    <property type="term" value="F:ATP binding"/>
    <property type="evidence" value="ECO:0007669"/>
    <property type="project" value="UniProtKB-UniRule"/>
</dbReference>
<dbReference type="OrthoDB" id="9813261at2"/>
<feature type="active site" evidence="19">
    <location>
        <position position="21"/>
    </location>
</feature>
<keyword evidence="15 20" id="KW-0464">Manganese</keyword>
<sequence length="308" mass="33216">MTVKAADFGKVAVLMGGWSAERQVSLDSGAAVLAGLKKNGVNAHGVDAGRDICQVLAAGNYDRAFVVMHGRGGEDGVIQGILETLQIPYTGSGVLGSALGMDKVRCKRLWSGMGLPTPEYLLIRDEDSLDMAGALGFPLAVKPVHEGSSIGISKAVDAESLRRGWVMARQFDDEVLAERWIEGEEYTVTILGEQALPVIRLETSHEFYDYEAKYQDDATGYHIPCGLSPDAEKGMQEIALRAFRAVGGRGWGRVDFMMDDAAQPWLMEVNTVPGMTSHSLVPMAAAAADMDFPTLVWHILLDTLEAGE</sequence>
<reference evidence="23 24" key="1">
    <citation type="journal article" date="2014" name="PLoS ONE">
        <title>Physiological and genomic features of a novel sulfur-oxidizing gammaproteobacterium belonging to a previously uncultivated symbiotic lineage isolated from a hydrothermal vent.</title>
        <authorList>
            <person name="Nunoura T."/>
            <person name="Takaki Y."/>
            <person name="Kazama H."/>
            <person name="Kakuta J."/>
            <person name="Shimamura S."/>
            <person name="Makita H."/>
            <person name="Hirai M."/>
            <person name="Miyazaki M."/>
            <person name="Takai K."/>
        </authorList>
    </citation>
    <scope>NUCLEOTIDE SEQUENCE [LARGE SCALE GENOMIC DNA]</scope>
    <source>
        <strain evidence="23 24">Hiromi1</strain>
    </source>
</reference>
<comment type="subcellular location">
    <subcellularLocation>
        <location evidence="3 18">Cytoplasm</location>
    </subcellularLocation>
</comment>
<dbReference type="Pfam" id="PF01820">
    <property type="entry name" value="Dala_Dala_lig_N"/>
    <property type="match status" value="1"/>
</dbReference>
<dbReference type="UniPathway" id="UPA00219"/>
<comment type="cofactor">
    <cofactor evidence="1">
        <name>Mn(2+)</name>
        <dbReference type="ChEBI" id="CHEBI:29035"/>
    </cofactor>
</comment>
<evidence type="ECO:0000256" key="2">
    <source>
        <dbReference type="ARBA" id="ARBA00003921"/>
    </source>
</evidence>
<evidence type="ECO:0000313" key="23">
    <source>
        <dbReference type="EMBL" id="BAO43506.1"/>
    </source>
</evidence>
<evidence type="ECO:0000256" key="4">
    <source>
        <dbReference type="ARBA" id="ARBA00004752"/>
    </source>
</evidence>
<evidence type="ECO:0000256" key="18">
    <source>
        <dbReference type="HAMAP-Rule" id="MF_00047"/>
    </source>
</evidence>
<keyword evidence="13 18" id="KW-0133">Cell shape</keyword>
<dbReference type="InterPro" id="IPR005905">
    <property type="entry name" value="D_ala_D_ala"/>
</dbReference>
<feature type="binding site" evidence="20">
    <location>
        <position position="268"/>
    </location>
    <ligand>
        <name>Mg(2+)</name>
        <dbReference type="ChEBI" id="CHEBI:18420"/>
        <label>1</label>
    </ligand>
</feature>
<feature type="binding site" evidence="20">
    <location>
        <position position="268"/>
    </location>
    <ligand>
        <name>Mg(2+)</name>
        <dbReference type="ChEBI" id="CHEBI:18420"/>
        <label>2</label>
    </ligand>
</feature>
<dbReference type="PANTHER" id="PTHR23132">
    <property type="entry name" value="D-ALANINE--D-ALANINE LIGASE"/>
    <property type="match status" value="1"/>
</dbReference>
<dbReference type="Gene3D" id="3.30.1490.20">
    <property type="entry name" value="ATP-grasp fold, A domain"/>
    <property type="match status" value="1"/>
</dbReference>
<dbReference type="KEGG" id="tbn:TBH_C0561"/>
<dbReference type="GO" id="GO:0008360">
    <property type="term" value="P:regulation of cell shape"/>
    <property type="evidence" value="ECO:0007669"/>
    <property type="project" value="UniProtKB-KW"/>
</dbReference>
<dbReference type="NCBIfam" id="NF002378">
    <property type="entry name" value="PRK01372.1"/>
    <property type="match status" value="1"/>
</dbReference>
<dbReference type="GO" id="GO:0008716">
    <property type="term" value="F:D-alanine-D-alanine ligase activity"/>
    <property type="evidence" value="ECO:0007669"/>
    <property type="project" value="UniProtKB-UniRule"/>
</dbReference>
<accession>A0A7U6JGI1</accession>
<dbReference type="SUPFAM" id="SSF56059">
    <property type="entry name" value="Glutathione synthetase ATP-binding domain-like"/>
    <property type="match status" value="1"/>
</dbReference>
<evidence type="ECO:0000256" key="8">
    <source>
        <dbReference type="ARBA" id="ARBA00022598"/>
    </source>
</evidence>
<dbReference type="InterPro" id="IPR016185">
    <property type="entry name" value="PreATP-grasp_dom_sf"/>
</dbReference>
<dbReference type="InterPro" id="IPR011095">
    <property type="entry name" value="Dala_Dala_lig_C"/>
</dbReference>
<evidence type="ECO:0000256" key="10">
    <source>
        <dbReference type="ARBA" id="ARBA00022741"/>
    </source>
</evidence>
<organism evidence="23 24">
    <name type="scientific">Thiolapillus brandeum</name>
    <dbReference type="NCBI Taxonomy" id="1076588"/>
    <lineage>
        <taxon>Bacteria</taxon>
        <taxon>Pseudomonadati</taxon>
        <taxon>Pseudomonadota</taxon>
        <taxon>Gammaproteobacteria</taxon>
        <taxon>Chromatiales</taxon>
        <taxon>Sedimenticolaceae</taxon>
        <taxon>Thiolapillus</taxon>
    </lineage>
</organism>
<comment type="cofactor">
    <cofactor evidence="20">
        <name>Mg(2+)</name>
        <dbReference type="ChEBI" id="CHEBI:18420"/>
    </cofactor>
    <cofactor evidence="20">
        <name>Mn(2+)</name>
        <dbReference type="ChEBI" id="CHEBI:29035"/>
    </cofactor>
    <text evidence="20">Binds 2 magnesium or manganese ions per subunit.</text>
</comment>
<evidence type="ECO:0000259" key="22">
    <source>
        <dbReference type="PROSITE" id="PS50975"/>
    </source>
</evidence>
<evidence type="ECO:0000256" key="20">
    <source>
        <dbReference type="PIRSR" id="PIRSR039102-3"/>
    </source>
</evidence>
<keyword evidence="9 20" id="KW-0479">Metal-binding</keyword>
<dbReference type="InterPro" id="IPR000291">
    <property type="entry name" value="D-Ala_lig_Van_CS"/>
</dbReference>
<dbReference type="SUPFAM" id="SSF52440">
    <property type="entry name" value="PreATP-grasp domain"/>
    <property type="match status" value="1"/>
</dbReference>
<evidence type="ECO:0000256" key="16">
    <source>
        <dbReference type="ARBA" id="ARBA00023316"/>
    </source>
</evidence>
<dbReference type="PIRSF" id="PIRSF039102">
    <property type="entry name" value="Ddl/VanB"/>
    <property type="match status" value="1"/>
</dbReference>
<feature type="binding site" evidence="20">
    <location>
        <position position="255"/>
    </location>
    <ligand>
        <name>Mg(2+)</name>
        <dbReference type="ChEBI" id="CHEBI:18420"/>
        <label>1</label>
    </ligand>
</feature>
<dbReference type="NCBIfam" id="TIGR01205">
    <property type="entry name" value="D_ala_D_alaTIGR"/>
    <property type="match status" value="1"/>
</dbReference>
<feature type="active site" evidence="19">
    <location>
        <position position="279"/>
    </location>
</feature>
<dbReference type="Gene3D" id="3.30.470.20">
    <property type="entry name" value="ATP-grasp fold, B domain"/>
    <property type="match status" value="1"/>
</dbReference>
<proteinExistence type="inferred from homology"/>
<evidence type="ECO:0000256" key="19">
    <source>
        <dbReference type="PIRSR" id="PIRSR039102-1"/>
    </source>
</evidence>
<evidence type="ECO:0000256" key="13">
    <source>
        <dbReference type="ARBA" id="ARBA00022960"/>
    </source>
</evidence>
<keyword evidence="8 18" id="KW-0436">Ligase</keyword>
<evidence type="ECO:0000256" key="14">
    <source>
        <dbReference type="ARBA" id="ARBA00022984"/>
    </source>
</evidence>
<evidence type="ECO:0000256" key="3">
    <source>
        <dbReference type="ARBA" id="ARBA00004496"/>
    </source>
</evidence>
<evidence type="ECO:0000256" key="11">
    <source>
        <dbReference type="ARBA" id="ARBA00022840"/>
    </source>
</evidence>
<evidence type="ECO:0000256" key="6">
    <source>
        <dbReference type="ARBA" id="ARBA00012216"/>
    </source>
</evidence>
<keyword evidence="24" id="KW-1185">Reference proteome</keyword>
<dbReference type="FunFam" id="3.30.470.20:FF:000008">
    <property type="entry name" value="D-alanine--D-alanine ligase"/>
    <property type="match status" value="1"/>
</dbReference>
<dbReference type="GO" id="GO:0046872">
    <property type="term" value="F:metal ion binding"/>
    <property type="evidence" value="ECO:0007669"/>
    <property type="project" value="UniProtKB-KW"/>
</dbReference>
<keyword evidence="7 18" id="KW-0963">Cytoplasm</keyword>
<dbReference type="AlphaFoldDB" id="A0A7U6JGI1"/>
<comment type="catalytic activity">
    <reaction evidence="17 18">
        <text>2 D-alanine + ATP = D-alanyl-D-alanine + ADP + phosphate + H(+)</text>
        <dbReference type="Rhea" id="RHEA:11224"/>
        <dbReference type="ChEBI" id="CHEBI:15378"/>
        <dbReference type="ChEBI" id="CHEBI:30616"/>
        <dbReference type="ChEBI" id="CHEBI:43474"/>
        <dbReference type="ChEBI" id="CHEBI:57416"/>
        <dbReference type="ChEBI" id="CHEBI:57822"/>
        <dbReference type="ChEBI" id="CHEBI:456216"/>
        <dbReference type="EC" id="6.3.2.4"/>
    </reaction>
</comment>
<feature type="domain" description="ATP-grasp" evidence="22">
    <location>
        <begin position="107"/>
        <end position="301"/>
    </location>
</feature>
<evidence type="ECO:0000313" key="24">
    <source>
        <dbReference type="Proteomes" id="UP000031631"/>
    </source>
</evidence>
<keyword evidence="11 21" id="KW-0067">ATP-binding</keyword>